<feature type="compositionally biased region" description="Low complexity" evidence="1">
    <location>
        <begin position="606"/>
        <end position="615"/>
    </location>
</feature>
<accession>A0AAD2JYL0</accession>
<keyword evidence="2" id="KW-1133">Transmembrane helix</keyword>
<feature type="region of interest" description="Disordered" evidence="1">
    <location>
        <begin position="583"/>
        <end position="623"/>
    </location>
</feature>
<feature type="region of interest" description="Disordered" evidence="1">
    <location>
        <begin position="169"/>
        <end position="191"/>
    </location>
</feature>
<feature type="transmembrane region" description="Helical" evidence="2">
    <location>
        <begin position="218"/>
        <end position="241"/>
    </location>
</feature>
<dbReference type="Proteomes" id="UP001295794">
    <property type="component" value="Unassembled WGS sequence"/>
</dbReference>
<proteinExistence type="predicted"/>
<feature type="region of interest" description="Disordered" evidence="1">
    <location>
        <begin position="273"/>
        <end position="298"/>
    </location>
</feature>
<dbReference type="EMBL" id="CAVNYO010000138">
    <property type="protein sequence ID" value="CAK5269007.1"/>
    <property type="molecule type" value="Genomic_DNA"/>
</dbReference>
<evidence type="ECO:0000313" key="4">
    <source>
        <dbReference type="Proteomes" id="UP001295794"/>
    </source>
</evidence>
<comment type="caution">
    <text evidence="3">The sequence shown here is derived from an EMBL/GenBank/DDBJ whole genome shotgun (WGS) entry which is preliminary data.</text>
</comment>
<gene>
    <name evidence="3" type="ORF">MYCIT1_LOCUS12401</name>
</gene>
<reference evidence="3" key="1">
    <citation type="submission" date="2023-11" db="EMBL/GenBank/DDBJ databases">
        <authorList>
            <person name="De Vega J J."/>
            <person name="De Vega J J."/>
        </authorList>
    </citation>
    <scope>NUCLEOTIDE SEQUENCE</scope>
</reference>
<dbReference type="AlphaFoldDB" id="A0AAD2JYL0"/>
<keyword evidence="2" id="KW-0812">Transmembrane</keyword>
<name>A0AAD2JYL0_9AGAR</name>
<protein>
    <submittedName>
        <fullName evidence="3">Uncharacterized protein</fullName>
    </submittedName>
</protein>
<keyword evidence="4" id="KW-1185">Reference proteome</keyword>
<evidence type="ECO:0000256" key="2">
    <source>
        <dbReference type="SAM" id="Phobius"/>
    </source>
</evidence>
<organism evidence="3 4">
    <name type="scientific">Mycena citricolor</name>
    <dbReference type="NCBI Taxonomy" id="2018698"/>
    <lineage>
        <taxon>Eukaryota</taxon>
        <taxon>Fungi</taxon>
        <taxon>Dikarya</taxon>
        <taxon>Basidiomycota</taxon>
        <taxon>Agaricomycotina</taxon>
        <taxon>Agaricomycetes</taxon>
        <taxon>Agaricomycetidae</taxon>
        <taxon>Agaricales</taxon>
        <taxon>Marasmiineae</taxon>
        <taxon>Mycenaceae</taxon>
        <taxon>Mycena</taxon>
    </lineage>
</organism>
<feature type="compositionally biased region" description="Polar residues" evidence="1">
    <location>
        <begin position="583"/>
        <end position="602"/>
    </location>
</feature>
<feature type="compositionally biased region" description="Basic and acidic residues" evidence="1">
    <location>
        <begin position="278"/>
        <end position="291"/>
    </location>
</feature>
<evidence type="ECO:0000256" key="1">
    <source>
        <dbReference type="SAM" id="MobiDB-lite"/>
    </source>
</evidence>
<evidence type="ECO:0000313" key="3">
    <source>
        <dbReference type="EMBL" id="CAK5269007.1"/>
    </source>
</evidence>
<sequence length="623" mass="64668">MRKRLARRVRARRPLRARQQFAFGGQAAAALVPSNDADVGQQVFDAGPLGAAGEAARGGVTQGGGITAAAVPVTSTWGPGGWTEMPSTSTAWTTSASPSSVVLVSSATTSTLVSSLAAFVTTAAVSVSSASPISSSSSVSSSASVSVSSSSASSLSSSSSATSSASATAAASSSSPSPSSSSSSSVASISSTGVESPSSSAALAHPPGPETLTHGVPLYAAIGLGAVIIIALGITIVACIIRVRNRSSAKGNQKNIEWDPSRTSIAEDRISQDCSMAGDRDVGEPKREPERGGSVSIRGGYIPGLPPVAYADDGRYFYGGHPHSRMSSLHYPHAPYPNPFADVNQGASPYYPLGDSTAYPLPPAPIATGYPQHRHAQRLYSNPATPSAYSMHSRNGSICSQLPTTSTLCVANPPLPPPPQNPYAARFSLPELSIGTPREREARPRFMSLPDGRGLEVPWEEKCAEETRGKAWDPLEVRRRAARAQDRVAGESESENAEGWGESLRASVLGAIFAVTGGSNAGEDDPDRYTPAPNMVAKERRESGWKRFAETEMDAVSLQSSALSTVYVPDAHADVALARESVAPTTSMKNLGPESESQNSETPLVRRGAAPRRAPSSVYSTDS</sequence>
<keyword evidence="2" id="KW-0472">Membrane</keyword>